<dbReference type="Pfam" id="PF00176">
    <property type="entry name" value="SNF2-rel_dom"/>
    <property type="match status" value="1"/>
</dbReference>
<dbReference type="SMART" id="SM00910">
    <property type="entry name" value="HIRAN"/>
    <property type="match status" value="1"/>
</dbReference>
<evidence type="ECO:0000313" key="18">
    <source>
        <dbReference type="Proteomes" id="UP001201262"/>
    </source>
</evidence>
<sequence length="938" mass="104639">MPLSHKVNKNKRGVEIIDLSQDDENAHRPTKISRNAKAPPLTNASSGQRFGQDTSFLPLSQSDSIRFSQLDDDDAAANDLIQSSQNLDDVDVTEYQLFDDMHTKIVGVRYYRGHATLGEHVVVAREPNNQYDPNAIRVLNVMGQQIGHIPRQIAAKLAKYMDERSLIIEGILTGVIGAYDCPMVLKLYGTGDPVRQEQLKKRMKADRLPLSKINALNLERKKQLIEAERARKRKEAERRAMALKGNGKSGPYAGSFGSLQTVDVADLEDLLDQSSSFDPRKMGQSAEKFGLKESDLANMPMVDTPPTMKTELLPYQRQGLAWMLEKEAPCLPTEESQNAVQLWKREGPRYRNVATNYAMSNEPPLASGGILADDMGLGKTIQIISLIMANSRPRSAQATTATLILSPVGVMSNWKGQIEAHVKAEHTPKILVYHGAGKKEAANLSQYDVVITSYGALVSEYTPNVKGPLSRAKGLYSVHWRRVVLDEGHTIRNPRSKGSLAACHLRADSRWTLTGTPIINSLKDLYSQVRFLRLSGGLDDLTMFNAVLIRPLNSGDPLGVSILQELMAAICLRRRKDMSFINLRLPPMKSHVLRIKFHSHEQEKYEMFQAEAKGMLDRYQTRDNETGGTGPTYTHLLEILLRMRQVCNHWALCKNRVDKLMSLLDQNKVIELTPENIKALQEILQLRIESQETCAVCLDNLEEPVITACGHAFDKSCIEQVIERQHKCPLCRADIKDTNNLVSPATELGEDTAVVEVDPNASSSKVDALLKILTAKGQAEGTKTVVFSQWTSFLHVIEPHLQHHGINFTRIDGKLNSTKRDQAINEFTNNPECTVLLASLNVCSVGLNLVAGNQVILCDSWWAPAIEDQAVDRVYRLGQTRDTTVWRLVMEGSIEDRVLAIQENKRLLSMTALSETENNKRKTKAKSANLADIEKLLG</sequence>
<keyword evidence="7 17" id="KW-0347">Helicase</keyword>
<dbReference type="CDD" id="cd18793">
    <property type="entry name" value="SF2_C_SNF"/>
    <property type="match status" value="1"/>
</dbReference>
<gene>
    <name evidence="17" type="ORF">BGW36DRAFT_415175</name>
</gene>
<dbReference type="InterPro" id="IPR014001">
    <property type="entry name" value="Helicase_ATP-bd"/>
</dbReference>
<dbReference type="SMART" id="SM00487">
    <property type="entry name" value="DEXDc"/>
    <property type="match status" value="1"/>
</dbReference>
<dbReference type="Gene3D" id="3.30.40.10">
    <property type="entry name" value="Zinc/RING finger domain, C3HC4 (zinc finger)"/>
    <property type="match status" value="1"/>
</dbReference>
<keyword evidence="12" id="KW-0175">Coiled coil</keyword>
<dbReference type="Pfam" id="PF00271">
    <property type="entry name" value="Helicase_C"/>
    <property type="match status" value="1"/>
</dbReference>
<evidence type="ECO:0000256" key="7">
    <source>
        <dbReference type="ARBA" id="ARBA00022806"/>
    </source>
</evidence>
<dbReference type="SMART" id="SM00184">
    <property type="entry name" value="RING"/>
    <property type="match status" value="1"/>
</dbReference>
<dbReference type="InterPro" id="IPR000330">
    <property type="entry name" value="SNF2_N"/>
</dbReference>
<dbReference type="InterPro" id="IPR049730">
    <property type="entry name" value="SNF2/RAD54-like_C"/>
</dbReference>
<dbReference type="InterPro" id="IPR001841">
    <property type="entry name" value="Znf_RING"/>
</dbReference>
<dbReference type="Pfam" id="PF13923">
    <property type="entry name" value="zf-C3HC4_2"/>
    <property type="match status" value="1"/>
</dbReference>
<keyword evidence="9" id="KW-0067">ATP-binding</keyword>
<proteinExistence type="inferred from homology"/>
<dbReference type="PROSITE" id="PS51194">
    <property type="entry name" value="HELICASE_CTER"/>
    <property type="match status" value="1"/>
</dbReference>
<organism evidence="17 18">
    <name type="scientific">Talaromyces proteolyticus</name>
    <dbReference type="NCBI Taxonomy" id="1131652"/>
    <lineage>
        <taxon>Eukaryota</taxon>
        <taxon>Fungi</taxon>
        <taxon>Dikarya</taxon>
        <taxon>Ascomycota</taxon>
        <taxon>Pezizomycotina</taxon>
        <taxon>Eurotiomycetes</taxon>
        <taxon>Eurotiomycetidae</taxon>
        <taxon>Eurotiales</taxon>
        <taxon>Trichocomaceae</taxon>
        <taxon>Talaromyces</taxon>
        <taxon>Talaromyces sect. Bacilispori</taxon>
    </lineage>
</organism>
<evidence type="ECO:0000256" key="12">
    <source>
        <dbReference type="SAM" id="Coils"/>
    </source>
</evidence>
<evidence type="ECO:0000256" key="1">
    <source>
        <dbReference type="ARBA" id="ARBA00004123"/>
    </source>
</evidence>
<dbReference type="InterPro" id="IPR050628">
    <property type="entry name" value="SNF2_RAD54_helicase_TF"/>
</dbReference>
<evidence type="ECO:0000259" key="16">
    <source>
        <dbReference type="PROSITE" id="PS51194"/>
    </source>
</evidence>
<keyword evidence="10" id="KW-0539">Nucleus</keyword>
<evidence type="ECO:0000256" key="8">
    <source>
        <dbReference type="ARBA" id="ARBA00022833"/>
    </source>
</evidence>
<evidence type="ECO:0000256" key="6">
    <source>
        <dbReference type="ARBA" id="ARBA00022801"/>
    </source>
</evidence>
<dbReference type="InterPro" id="IPR001650">
    <property type="entry name" value="Helicase_C-like"/>
</dbReference>
<comment type="subcellular location">
    <subcellularLocation>
        <location evidence="1">Nucleus</location>
    </subcellularLocation>
</comment>
<dbReference type="GO" id="GO:0008094">
    <property type="term" value="F:ATP-dependent activity, acting on DNA"/>
    <property type="evidence" value="ECO:0007669"/>
    <property type="project" value="TreeGrafter"/>
</dbReference>
<dbReference type="CDD" id="cd18008">
    <property type="entry name" value="DEXDc_SHPRH-like"/>
    <property type="match status" value="1"/>
</dbReference>
<feature type="coiled-coil region" evidence="12">
    <location>
        <begin position="213"/>
        <end position="244"/>
    </location>
</feature>
<protein>
    <submittedName>
        <fullName evidence="17">SNF2 family helicase</fullName>
    </submittedName>
</protein>
<feature type="compositionally biased region" description="Basic residues" evidence="13">
    <location>
        <begin position="1"/>
        <end position="11"/>
    </location>
</feature>
<dbReference type="InterPro" id="IPR027417">
    <property type="entry name" value="P-loop_NTPase"/>
</dbReference>
<keyword evidence="5 11" id="KW-0863">Zinc-finger</keyword>
<feature type="domain" description="RING-type" evidence="14">
    <location>
        <begin position="694"/>
        <end position="732"/>
    </location>
</feature>
<dbReference type="GO" id="GO:0004386">
    <property type="term" value="F:helicase activity"/>
    <property type="evidence" value="ECO:0007669"/>
    <property type="project" value="UniProtKB-KW"/>
</dbReference>
<dbReference type="InterPro" id="IPR013083">
    <property type="entry name" value="Znf_RING/FYVE/PHD"/>
</dbReference>
<dbReference type="Gene3D" id="3.40.50.300">
    <property type="entry name" value="P-loop containing nucleotide triphosphate hydrolases"/>
    <property type="match status" value="1"/>
</dbReference>
<dbReference type="Gene3D" id="3.40.50.10810">
    <property type="entry name" value="Tandem AAA-ATPase domain"/>
    <property type="match status" value="1"/>
</dbReference>
<comment type="similarity">
    <text evidence="2">Belongs to the SNF2/RAD54 helicase family.</text>
</comment>
<evidence type="ECO:0000259" key="15">
    <source>
        <dbReference type="PROSITE" id="PS51192"/>
    </source>
</evidence>
<dbReference type="PROSITE" id="PS50089">
    <property type="entry name" value="ZF_RING_2"/>
    <property type="match status" value="1"/>
</dbReference>
<evidence type="ECO:0000256" key="9">
    <source>
        <dbReference type="ARBA" id="ARBA00022840"/>
    </source>
</evidence>
<dbReference type="InterPro" id="IPR038718">
    <property type="entry name" value="SNF2-like_sf"/>
</dbReference>
<keyword evidence="18" id="KW-1185">Reference proteome</keyword>
<dbReference type="GO" id="GO:0005634">
    <property type="term" value="C:nucleus"/>
    <property type="evidence" value="ECO:0007669"/>
    <property type="project" value="UniProtKB-SubCell"/>
</dbReference>
<keyword evidence="3" id="KW-0479">Metal-binding</keyword>
<dbReference type="InterPro" id="IPR014905">
    <property type="entry name" value="HIRAN"/>
</dbReference>
<feature type="compositionally biased region" description="Polar residues" evidence="13">
    <location>
        <begin position="42"/>
        <end position="55"/>
    </location>
</feature>
<dbReference type="SUPFAM" id="SSF52540">
    <property type="entry name" value="P-loop containing nucleoside triphosphate hydrolases"/>
    <property type="match status" value="2"/>
</dbReference>
<dbReference type="PANTHER" id="PTHR45626">
    <property type="entry name" value="TRANSCRIPTION TERMINATION FACTOR 2-RELATED"/>
    <property type="match status" value="1"/>
</dbReference>
<dbReference type="Pfam" id="PF08797">
    <property type="entry name" value="HIRAN"/>
    <property type="match status" value="1"/>
</dbReference>
<evidence type="ECO:0000259" key="14">
    <source>
        <dbReference type="PROSITE" id="PS50089"/>
    </source>
</evidence>
<comment type="caution">
    <text evidence="17">The sequence shown here is derived from an EMBL/GenBank/DDBJ whole genome shotgun (WGS) entry which is preliminary data.</text>
</comment>
<evidence type="ECO:0000256" key="13">
    <source>
        <dbReference type="SAM" id="MobiDB-lite"/>
    </source>
</evidence>
<evidence type="ECO:0000256" key="2">
    <source>
        <dbReference type="ARBA" id="ARBA00007025"/>
    </source>
</evidence>
<keyword evidence="6" id="KW-0378">Hydrolase</keyword>
<reference evidence="17" key="1">
    <citation type="submission" date="2021-12" db="EMBL/GenBank/DDBJ databases">
        <title>Convergent genome expansion in fungi linked to evolution of root-endophyte symbiosis.</title>
        <authorList>
            <consortium name="DOE Joint Genome Institute"/>
            <person name="Ke Y.-H."/>
            <person name="Bonito G."/>
            <person name="Liao H.-L."/>
            <person name="Looney B."/>
            <person name="Rojas-Flechas A."/>
            <person name="Nash J."/>
            <person name="Hameed K."/>
            <person name="Schadt C."/>
            <person name="Martin F."/>
            <person name="Crous P.W."/>
            <person name="Miettinen O."/>
            <person name="Magnuson J.K."/>
            <person name="Labbe J."/>
            <person name="Jacobson D."/>
            <person name="Doktycz M.J."/>
            <person name="Veneault-Fourrey C."/>
            <person name="Kuo A."/>
            <person name="Mondo S."/>
            <person name="Calhoun S."/>
            <person name="Riley R."/>
            <person name="Ohm R."/>
            <person name="LaButti K."/>
            <person name="Andreopoulos B."/>
            <person name="Pangilinan J."/>
            <person name="Nolan M."/>
            <person name="Tritt A."/>
            <person name="Clum A."/>
            <person name="Lipzen A."/>
            <person name="Daum C."/>
            <person name="Barry K."/>
            <person name="Grigoriev I.V."/>
            <person name="Vilgalys R."/>
        </authorList>
    </citation>
    <scope>NUCLEOTIDE SEQUENCE</scope>
    <source>
        <strain evidence="17">PMI_201</strain>
    </source>
</reference>
<dbReference type="AlphaFoldDB" id="A0AAD4KYC9"/>
<evidence type="ECO:0000256" key="10">
    <source>
        <dbReference type="ARBA" id="ARBA00023242"/>
    </source>
</evidence>
<name>A0AAD4KYC9_9EURO</name>
<evidence type="ECO:0000313" key="17">
    <source>
        <dbReference type="EMBL" id="KAH8702541.1"/>
    </source>
</evidence>
<dbReference type="SUPFAM" id="SSF57850">
    <property type="entry name" value="RING/U-box"/>
    <property type="match status" value="1"/>
</dbReference>
<dbReference type="RefSeq" id="XP_046075917.1">
    <property type="nucleotide sequence ID" value="XM_046219311.1"/>
</dbReference>
<dbReference type="GO" id="GO:0016818">
    <property type="term" value="F:hydrolase activity, acting on acid anhydrides, in phosphorus-containing anhydrides"/>
    <property type="evidence" value="ECO:0007669"/>
    <property type="project" value="InterPro"/>
</dbReference>
<feature type="domain" description="Helicase C-terminal" evidence="16">
    <location>
        <begin position="765"/>
        <end position="934"/>
    </location>
</feature>
<dbReference type="GeneID" id="70249598"/>
<dbReference type="GO" id="GO:0003676">
    <property type="term" value="F:nucleic acid binding"/>
    <property type="evidence" value="ECO:0007669"/>
    <property type="project" value="InterPro"/>
</dbReference>
<dbReference type="GO" id="GO:0008270">
    <property type="term" value="F:zinc ion binding"/>
    <property type="evidence" value="ECO:0007669"/>
    <property type="project" value="UniProtKB-KW"/>
</dbReference>
<dbReference type="EMBL" id="JAJTJA010000003">
    <property type="protein sequence ID" value="KAH8702541.1"/>
    <property type="molecule type" value="Genomic_DNA"/>
</dbReference>
<evidence type="ECO:0000256" key="4">
    <source>
        <dbReference type="ARBA" id="ARBA00022741"/>
    </source>
</evidence>
<feature type="region of interest" description="Disordered" evidence="13">
    <location>
        <begin position="1"/>
        <end position="55"/>
    </location>
</feature>
<feature type="domain" description="Helicase ATP-binding" evidence="15">
    <location>
        <begin position="360"/>
        <end position="535"/>
    </location>
</feature>
<evidence type="ECO:0000256" key="3">
    <source>
        <dbReference type="ARBA" id="ARBA00022723"/>
    </source>
</evidence>
<dbReference type="GO" id="GO:0006281">
    <property type="term" value="P:DNA repair"/>
    <property type="evidence" value="ECO:0007669"/>
    <property type="project" value="TreeGrafter"/>
</dbReference>
<evidence type="ECO:0000256" key="11">
    <source>
        <dbReference type="PROSITE-ProRule" id="PRU00175"/>
    </source>
</evidence>
<accession>A0AAD4KYC9</accession>
<evidence type="ECO:0000256" key="5">
    <source>
        <dbReference type="ARBA" id="ARBA00022771"/>
    </source>
</evidence>
<dbReference type="PROSITE" id="PS51192">
    <property type="entry name" value="HELICASE_ATP_BIND_1"/>
    <property type="match status" value="1"/>
</dbReference>
<dbReference type="SMART" id="SM00490">
    <property type="entry name" value="HELICc"/>
    <property type="match status" value="1"/>
</dbReference>
<dbReference type="GO" id="GO:0005524">
    <property type="term" value="F:ATP binding"/>
    <property type="evidence" value="ECO:0007669"/>
    <property type="project" value="UniProtKB-KW"/>
</dbReference>
<keyword evidence="8" id="KW-0862">Zinc</keyword>
<dbReference type="PANTHER" id="PTHR45626:SF11">
    <property type="entry name" value="FAMILY HELICASE, PUTATIVE (AFU_ORTHOLOGUE AFUA_5G06590)-RELATED"/>
    <property type="match status" value="1"/>
</dbReference>
<dbReference type="Proteomes" id="UP001201262">
    <property type="component" value="Unassembled WGS sequence"/>
</dbReference>
<keyword evidence="4" id="KW-0547">Nucleotide-binding</keyword>
<dbReference type="Gene3D" id="3.30.70.2330">
    <property type="match status" value="1"/>
</dbReference>